<gene>
    <name evidence="1" type="ORF">RUM4293_01733</name>
</gene>
<keyword evidence="2" id="KW-1185">Reference proteome</keyword>
<sequence>MQQEKPGIDAVLADVRFLASDAKLIAPRKSFGALGLYADVGRKIANDHYANKTDL</sequence>
<dbReference type="EMBL" id="CYPS01000029">
    <property type="protein sequence ID" value="CUH42844.1"/>
    <property type="molecule type" value="Genomic_DNA"/>
</dbReference>
<evidence type="ECO:0000313" key="2">
    <source>
        <dbReference type="Proteomes" id="UP000050786"/>
    </source>
</evidence>
<dbReference type="AlphaFoldDB" id="A0A0N7LNM6"/>
<proteinExistence type="predicted"/>
<reference evidence="2" key="1">
    <citation type="submission" date="2015-09" db="EMBL/GenBank/DDBJ databases">
        <authorList>
            <person name="Rodrigo-Torres L."/>
            <person name="Arahal D.R."/>
        </authorList>
    </citation>
    <scope>NUCLEOTIDE SEQUENCE [LARGE SCALE GENOMIC DNA]</scope>
    <source>
        <strain evidence="2">CECT 4293</strain>
    </source>
</reference>
<dbReference type="Proteomes" id="UP000050786">
    <property type="component" value="Unassembled WGS sequence"/>
</dbReference>
<protein>
    <submittedName>
        <fullName evidence="1">Uncharacterized protein</fullName>
    </submittedName>
</protein>
<accession>A0A0N7LNM6</accession>
<evidence type="ECO:0000313" key="1">
    <source>
        <dbReference type="EMBL" id="CUH42844.1"/>
    </source>
</evidence>
<name>A0A0N7LNM6_9RHOB</name>
<organism evidence="1 2">
    <name type="scientific">Ruegeria atlantica</name>
    <dbReference type="NCBI Taxonomy" id="81569"/>
    <lineage>
        <taxon>Bacteria</taxon>
        <taxon>Pseudomonadati</taxon>
        <taxon>Pseudomonadota</taxon>
        <taxon>Alphaproteobacteria</taxon>
        <taxon>Rhodobacterales</taxon>
        <taxon>Roseobacteraceae</taxon>
        <taxon>Ruegeria</taxon>
    </lineage>
</organism>